<evidence type="ECO:0000313" key="3">
    <source>
        <dbReference type="Proteomes" id="UP000224634"/>
    </source>
</evidence>
<evidence type="ECO:0000256" key="1">
    <source>
        <dbReference type="SAM" id="MobiDB-lite"/>
    </source>
</evidence>
<organism evidence="2 3">
    <name type="scientific">Polytolypa hystricis (strain UAMH7299)</name>
    <dbReference type="NCBI Taxonomy" id="1447883"/>
    <lineage>
        <taxon>Eukaryota</taxon>
        <taxon>Fungi</taxon>
        <taxon>Dikarya</taxon>
        <taxon>Ascomycota</taxon>
        <taxon>Pezizomycotina</taxon>
        <taxon>Eurotiomycetes</taxon>
        <taxon>Eurotiomycetidae</taxon>
        <taxon>Onygenales</taxon>
        <taxon>Onygenales incertae sedis</taxon>
        <taxon>Polytolypa</taxon>
    </lineage>
</organism>
<gene>
    <name evidence="2" type="ORF">AJ80_09893</name>
</gene>
<reference evidence="2 3" key="1">
    <citation type="submission" date="2017-10" db="EMBL/GenBank/DDBJ databases">
        <title>Comparative genomics in systemic dimorphic fungi from Ajellomycetaceae.</title>
        <authorList>
            <person name="Munoz J.F."/>
            <person name="Mcewen J.G."/>
            <person name="Clay O.K."/>
            <person name="Cuomo C.A."/>
        </authorList>
    </citation>
    <scope>NUCLEOTIDE SEQUENCE [LARGE SCALE GENOMIC DNA]</scope>
    <source>
        <strain evidence="2 3">UAMH7299</strain>
    </source>
</reference>
<proteinExistence type="predicted"/>
<name>A0A2B7WGY9_POLH7</name>
<dbReference type="EMBL" id="PDNA01000392">
    <property type="protein sequence ID" value="PGG95926.1"/>
    <property type="molecule type" value="Genomic_DNA"/>
</dbReference>
<dbReference type="Proteomes" id="UP000224634">
    <property type="component" value="Unassembled WGS sequence"/>
</dbReference>
<comment type="caution">
    <text evidence="2">The sequence shown here is derived from an EMBL/GenBank/DDBJ whole genome shotgun (WGS) entry which is preliminary data.</text>
</comment>
<dbReference type="AlphaFoldDB" id="A0A2B7WGY9"/>
<feature type="compositionally biased region" description="Polar residues" evidence="1">
    <location>
        <begin position="1"/>
        <end position="13"/>
    </location>
</feature>
<feature type="compositionally biased region" description="Polar residues" evidence="1">
    <location>
        <begin position="25"/>
        <end position="42"/>
    </location>
</feature>
<keyword evidence="3" id="KW-1185">Reference proteome</keyword>
<feature type="region of interest" description="Disordered" evidence="1">
    <location>
        <begin position="1"/>
        <end position="61"/>
    </location>
</feature>
<evidence type="ECO:0000313" key="2">
    <source>
        <dbReference type="EMBL" id="PGG95926.1"/>
    </source>
</evidence>
<feature type="compositionally biased region" description="Basic and acidic residues" evidence="1">
    <location>
        <begin position="49"/>
        <end position="61"/>
    </location>
</feature>
<protein>
    <submittedName>
        <fullName evidence="2">Uncharacterized protein</fullName>
    </submittedName>
</protein>
<sequence length="164" mass="18699">MSAKAPNTLSARRTPSARIAHIGSTPASATNLKGVDESQTPPVTGVDEDTSKSRMDDSEPGFKKITEIWDEDHSECTVHVWEQQLDETTTERYAEFKSQDLCDILLKIGLCSHEDLRVFAKLKWGDLSSWLEPLEKYQENHRETEKLLKPLISRISRRPQSKYI</sequence>
<accession>A0A2B7WGY9</accession>